<evidence type="ECO:0000256" key="1">
    <source>
        <dbReference type="SAM" id="SignalP"/>
    </source>
</evidence>
<keyword evidence="1" id="KW-0732">Signal</keyword>
<proteinExistence type="predicted"/>
<sequence length="121" mass="14044">MVSMKSTYFQLIVCMIVFGLVSAEGSRSKHWLKWIKPGMPKHGGRRIETDVFTSYRNNYRLHRPYPINVKPRQVTPDEVTEITESNADYKHRLSSVLTVLKDFADGKINIDLDDYLEDVKP</sequence>
<name>A0ABP0GD34_CLALP</name>
<dbReference type="Proteomes" id="UP001642483">
    <property type="component" value="Unassembled WGS sequence"/>
</dbReference>
<comment type="caution">
    <text evidence="2">The sequence shown here is derived from an EMBL/GenBank/DDBJ whole genome shotgun (WGS) entry which is preliminary data.</text>
</comment>
<feature type="chain" id="PRO_5045472283" evidence="1">
    <location>
        <begin position="24"/>
        <end position="121"/>
    </location>
</feature>
<reference evidence="2 3" key="1">
    <citation type="submission" date="2024-02" db="EMBL/GenBank/DDBJ databases">
        <authorList>
            <person name="Daric V."/>
            <person name="Darras S."/>
        </authorList>
    </citation>
    <scope>NUCLEOTIDE SEQUENCE [LARGE SCALE GENOMIC DNA]</scope>
</reference>
<organism evidence="2 3">
    <name type="scientific">Clavelina lepadiformis</name>
    <name type="common">Light-bulb sea squirt</name>
    <name type="synonym">Ascidia lepadiformis</name>
    <dbReference type="NCBI Taxonomy" id="159417"/>
    <lineage>
        <taxon>Eukaryota</taxon>
        <taxon>Metazoa</taxon>
        <taxon>Chordata</taxon>
        <taxon>Tunicata</taxon>
        <taxon>Ascidiacea</taxon>
        <taxon>Aplousobranchia</taxon>
        <taxon>Clavelinidae</taxon>
        <taxon>Clavelina</taxon>
    </lineage>
</organism>
<accession>A0ABP0GD34</accession>
<dbReference type="EMBL" id="CAWYQH010000108">
    <property type="protein sequence ID" value="CAK8689693.1"/>
    <property type="molecule type" value="Genomic_DNA"/>
</dbReference>
<gene>
    <name evidence="2" type="ORF">CVLEPA_LOCUS21659</name>
</gene>
<evidence type="ECO:0000313" key="3">
    <source>
        <dbReference type="Proteomes" id="UP001642483"/>
    </source>
</evidence>
<keyword evidence="3" id="KW-1185">Reference proteome</keyword>
<evidence type="ECO:0000313" key="2">
    <source>
        <dbReference type="EMBL" id="CAK8689693.1"/>
    </source>
</evidence>
<protein>
    <submittedName>
        <fullName evidence="2">Uncharacterized protein</fullName>
    </submittedName>
</protein>
<feature type="signal peptide" evidence="1">
    <location>
        <begin position="1"/>
        <end position="23"/>
    </location>
</feature>